<dbReference type="InterPro" id="IPR032710">
    <property type="entry name" value="NTF2-like_dom_sf"/>
</dbReference>
<feature type="domain" description="SnoaL-like" evidence="1">
    <location>
        <begin position="13"/>
        <end position="110"/>
    </location>
</feature>
<reference evidence="2 3" key="1">
    <citation type="journal article" date="2019" name="Int. J. Syst. Evol. Microbiol.">
        <title>The Global Catalogue of Microorganisms (GCM) 10K type strain sequencing project: providing services to taxonomists for standard genome sequencing and annotation.</title>
        <authorList>
            <consortium name="The Broad Institute Genomics Platform"/>
            <consortium name="The Broad Institute Genome Sequencing Center for Infectious Disease"/>
            <person name="Wu L."/>
            <person name="Ma J."/>
        </authorList>
    </citation>
    <scope>NUCLEOTIDE SEQUENCE [LARGE SCALE GENOMIC DNA]</scope>
    <source>
        <strain evidence="2 3">JCM 14718</strain>
    </source>
</reference>
<comment type="caution">
    <text evidence="2">The sequence shown here is derived from an EMBL/GenBank/DDBJ whole genome shotgun (WGS) entry which is preliminary data.</text>
</comment>
<gene>
    <name evidence="2" type="ORF">GCM10009765_67070</name>
</gene>
<organism evidence="2 3">
    <name type="scientific">Fodinicola feengrottensis</name>
    <dbReference type="NCBI Taxonomy" id="435914"/>
    <lineage>
        <taxon>Bacteria</taxon>
        <taxon>Bacillati</taxon>
        <taxon>Actinomycetota</taxon>
        <taxon>Actinomycetes</taxon>
        <taxon>Mycobacteriales</taxon>
        <taxon>Fodinicola</taxon>
    </lineage>
</organism>
<keyword evidence="3" id="KW-1185">Reference proteome</keyword>
<dbReference type="Gene3D" id="3.10.450.50">
    <property type="match status" value="1"/>
</dbReference>
<dbReference type="InterPro" id="IPR037401">
    <property type="entry name" value="SnoaL-like"/>
</dbReference>
<accession>A0ABN2IMN1</accession>
<dbReference type="EMBL" id="BAAANY010000032">
    <property type="protein sequence ID" value="GAA1708114.1"/>
    <property type="molecule type" value="Genomic_DNA"/>
</dbReference>
<evidence type="ECO:0000259" key="1">
    <source>
        <dbReference type="Pfam" id="PF12680"/>
    </source>
</evidence>
<proteinExistence type="predicted"/>
<evidence type="ECO:0000313" key="3">
    <source>
        <dbReference type="Proteomes" id="UP001500618"/>
    </source>
</evidence>
<name>A0ABN2IMN1_9ACTN</name>
<dbReference type="RefSeq" id="WP_163572530.1">
    <property type="nucleotide sequence ID" value="NZ_BAAANY010000032.1"/>
</dbReference>
<sequence>MAAEPEQVHPELAAAFNNGDLEGVLATYDPKAVFVIRPGEVTDGPAELRAALQRLLELDARLTVTPSSLVRSDDVVLALGRYALTGRRRDGTPFDLDAGFADILRHQPDGTWRIAVDNGFTNA</sequence>
<dbReference type="Proteomes" id="UP001500618">
    <property type="component" value="Unassembled WGS sequence"/>
</dbReference>
<dbReference type="SUPFAM" id="SSF54427">
    <property type="entry name" value="NTF2-like"/>
    <property type="match status" value="1"/>
</dbReference>
<protein>
    <recommendedName>
        <fullName evidence="1">SnoaL-like domain-containing protein</fullName>
    </recommendedName>
</protein>
<dbReference type="Pfam" id="PF12680">
    <property type="entry name" value="SnoaL_2"/>
    <property type="match status" value="1"/>
</dbReference>
<evidence type="ECO:0000313" key="2">
    <source>
        <dbReference type="EMBL" id="GAA1708114.1"/>
    </source>
</evidence>